<evidence type="ECO:0000313" key="1">
    <source>
        <dbReference type="EMBL" id="SFU97001.1"/>
    </source>
</evidence>
<dbReference type="AlphaFoldDB" id="A0A1I7KHV4"/>
<name>A0A1I7KHV4_9BURK</name>
<gene>
    <name evidence="1" type="ORF">SAMN04489707_105213</name>
</gene>
<proteinExistence type="predicted"/>
<protein>
    <submittedName>
        <fullName evidence="1">Uncharacterized protein</fullName>
    </submittedName>
</protein>
<accession>A0A1I7KHV4</accession>
<reference evidence="1 2" key="1">
    <citation type="submission" date="2016-10" db="EMBL/GenBank/DDBJ databases">
        <authorList>
            <person name="de Groot N.N."/>
        </authorList>
    </citation>
    <scope>NUCLEOTIDE SEQUENCE [LARGE SCALE GENOMIC DNA]</scope>
    <source>
        <strain evidence="1 2">R-24608</strain>
    </source>
</reference>
<dbReference type="EMBL" id="FPBX01000052">
    <property type="protein sequence ID" value="SFU97001.1"/>
    <property type="molecule type" value="Genomic_DNA"/>
</dbReference>
<sequence length="40" mass="4472">MRLISTSLPKIFKWMYTPLNATLVSGYVASLNEVLMVNGI</sequence>
<dbReference type="STRING" id="343013.SAMN04489707_105213"/>
<organism evidence="1 2">
    <name type="scientific">Paenacidovorax caeni</name>
    <dbReference type="NCBI Taxonomy" id="343013"/>
    <lineage>
        <taxon>Bacteria</taxon>
        <taxon>Pseudomonadati</taxon>
        <taxon>Pseudomonadota</taxon>
        <taxon>Betaproteobacteria</taxon>
        <taxon>Burkholderiales</taxon>
        <taxon>Comamonadaceae</taxon>
        <taxon>Paenacidovorax</taxon>
    </lineage>
</organism>
<keyword evidence="2" id="KW-1185">Reference proteome</keyword>
<evidence type="ECO:0000313" key="2">
    <source>
        <dbReference type="Proteomes" id="UP000183656"/>
    </source>
</evidence>
<dbReference type="Proteomes" id="UP000183656">
    <property type="component" value="Unassembled WGS sequence"/>
</dbReference>